<dbReference type="SUPFAM" id="SSF54637">
    <property type="entry name" value="Thioesterase/thiol ester dehydrase-isomerase"/>
    <property type="match status" value="1"/>
</dbReference>
<dbReference type="OrthoDB" id="46529at2759"/>
<gene>
    <name evidence="4" type="ORF">MANES_11G037300v8</name>
</gene>
<dbReference type="STRING" id="3983.A0A2C9UYA2"/>
<dbReference type="InterPro" id="IPR039298">
    <property type="entry name" value="ACOT13"/>
</dbReference>
<dbReference type="OMA" id="EGPPAWM"/>
<keyword evidence="2" id="KW-0378">Hydrolase</keyword>
<evidence type="ECO:0000256" key="1">
    <source>
        <dbReference type="ARBA" id="ARBA00008324"/>
    </source>
</evidence>
<keyword evidence="5" id="KW-1185">Reference proteome</keyword>
<dbReference type="EMBL" id="CM004397">
    <property type="protein sequence ID" value="OAY36659.1"/>
    <property type="molecule type" value="Genomic_DNA"/>
</dbReference>
<evidence type="ECO:0000259" key="3">
    <source>
        <dbReference type="Pfam" id="PF03061"/>
    </source>
</evidence>
<dbReference type="Pfam" id="PF03061">
    <property type="entry name" value="4HBT"/>
    <property type="match status" value="1"/>
</dbReference>
<dbReference type="AlphaFoldDB" id="A0A2C9UYA2"/>
<proteinExistence type="inferred from homology"/>
<dbReference type="Proteomes" id="UP000091857">
    <property type="component" value="Chromosome 11"/>
</dbReference>
<organism evidence="4 5">
    <name type="scientific">Manihot esculenta</name>
    <name type="common">Cassava</name>
    <name type="synonym">Jatropha manihot</name>
    <dbReference type="NCBI Taxonomy" id="3983"/>
    <lineage>
        <taxon>Eukaryota</taxon>
        <taxon>Viridiplantae</taxon>
        <taxon>Streptophyta</taxon>
        <taxon>Embryophyta</taxon>
        <taxon>Tracheophyta</taxon>
        <taxon>Spermatophyta</taxon>
        <taxon>Magnoliopsida</taxon>
        <taxon>eudicotyledons</taxon>
        <taxon>Gunneridae</taxon>
        <taxon>Pentapetalae</taxon>
        <taxon>rosids</taxon>
        <taxon>fabids</taxon>
        <taxon>Malpighiales</taxon>
        <taxon>Euphorbiaceae</taxon>
        <taxon>Crotonoideae</taxon>
        <taxon>Manihoteae</taxon>
        <taxon>Manihot</taxon>
    </lineage>
</organism>
<dbReference type="PANTHER" id="PTHR21660:SF1">
    <property type="entry name" value="ACYL-COENZYME A THIOESTERASE 13"/>
    <property type="match status" value="1"/>
</dbReference>
<dbReference type="InterPro" id="IPR029069">
    <property type="entry name" value="HotDog_dom_sf"/>
</dbReference>
<dbReference type="Gene3D" id="3.10.129.10">
    <property type="entry name" value="Hotdog Thioesterase"/>
    <property type="match status" value="1"/>
</dbReference>
<feature type="domain" description="Thioesterase" evidence="3">
    <location>
        <begin position="57"/>
        <end position="132"/>
    </location>
</feature>
<dbReference type="PANTHER" id="PTHR21660">
    <property type="entry name" value="THIOESTERASE SUPERFAMILY MEMBER-RELATED"/>
    <property type="match status" value="1"/>
</dbReference>
<evidence type="ECO:0000313" key="4">
    <source>
        <dbReference type="EMBL" id="OAY36659.1"/>
    </source>
</evidence>
<name>A0A2C9UYA2_MANES</name>
<dbReference type="GO" id="GO:0047617">
    <property type="term" value="F:fatty acyl-CoA hydrolase activity"/>
    <property type="evidence" value="ECO:0000318"/>
    <property type="project" value="GO_Central"/>
</dbReference>
<accession>A0A2C9UYA2</accession>
<dbReference type="InterPro" id="IPR006683">
    <property type="entry name" value="Thioestr_dom"/>
</dbReference>
<evidence type="ECO:0000313" key="5">
    <source>
        <dbReference type="Proteomes" id="UP000091857"/>
    </source>
</evidence>
<dbReference type="Gramene" id="Manes.11G037300.1.v8.1">
    <property type="protein sequence ID" value="Manes.11G037300.1.v8.1.CDS"/>
    <property type="gene ID" value="Manes.11G037300.v8.1"/>
</dbReference>
<evidence type="ECO:0000256" key="2">
    <source>
        <dbReference type="ARBA" id="ARBA00022801"/>
    </source>
</evidence>
<sequence length="169" mass="18477">MEEDDKVRISKKWLQQLSRGVGSPVDVSTSQSLQVIHAQKGIMRCCFVVSERLTDGNGNWHVGAMATLIDNIAGATVHSFAGQIRPTLDFSMSYYSSPKVQEEVEIEAKVVGEKAKLTSVLIEIRKKENGEVIGLGKQWTASNNYAGRGSELWTALNGNHNASSARSKL</sequence>
<dbReference type="CDD" id="cd03443">
    <property type="entry name" value="PaaI_thioesterase"/>
    <property type="match status" value="1"/>
</dbReference>
<reference evidence="5" key="1">
    <citation type="journal article" date="2016" name="Nat. Biotechnol.">
        <title>Sequencing wild and cultivated cassava and related species reveals extensive interspecific hybridization and genetic diversity.</title>
        <authorList>
            <person name="Bredeson J.V."/>
            <person name="Lyons J.B."/>
            <person name="Prochnik S.E."/>
            <person name="Wu G.A."/>
            <person name="Ha C.M."/>
            <person name="Edsinger-Gonzales E."/>
            <person name="Grimwood J."/>
            <person name="Schmutz J."/>
            <person name="Rabbi I.Y."/>
            <person name="Egesi C."/>
            <person name="Nauluvula P."/>
            <person name="Lebot V."/>
            <person name="Ndunguru J."/>
            <person name="Mkamilo G."/>
            <person name="Bart R.S."/>
            <person name="Setter T.L."/>
            <person name="Gleadow R.M."/>
            <person name="Kulakow P."/>
            <person name="Ferguson M.E."/>
            <person name="Rounsley S."/>
            <person name="Rokhsar D.S."/>
        </authorList>
    </citation>
    <scope>NUCLEOTIDE SEQUENCE [LARGE SCALE GENOMIC DNA]</scope>
    <source>
        <strain evidence="5">cv. AM560-2</strain>
    </source>
</reference>
<protein>
    <recommendedName>
        <fullName evidence="3">Thioesterase domain-containing protein</fullName>
    </recommendedName>
</protein>
<comment type="caution">
    <text evidence="4">The sequence shown here is derived from an EMBL/GenBank/DDBJ whole genome shotgun (WGS) entry which is preliminary data.</text>
</comment>
<comment type="similarity">
    <text evidence="1">Belongs to the thioesterase PaaI family.</text>
</comment>